<dbReference type="InterPro" id="IPR000182">
    <property type="entry name" value="GNAT_dom"/>
</dbReference>
<dbReference type="Gene3D" id="3.40.630.30">
    <property type="match status" value="1"/>
</dbReference>
<dbReference type="OrthoDB" id="5243635at2"/>
<evidence type="ECO:0000259" key="3">
    <source>
        <dbReference type="PROSITE" id="PS51186"/>
    </source>
</evidence>
<accession>A0A4Z0HHN0</accession>
<reference evidence="4 5" key="1">
    <citation type="submission" date="2019-03" db="EMBL/GenBank/DDBJ databases">
        <authorList>
            <person name="Gonzalez-Pimentel J.L."/>
        </authorList>
    </citation>
    <scope>NUCLEOTIDE SEQUENCE [LARGE SCALE GENOMIC DNA]</scope>
    <source>
        <strain evidence="4 5">JCM 31289</strain>
    </source>
</reference>
<dbReference type="Pfam" id="PF00583">
    <property type="entry name" value="Acetyltransf_1"/>
    <property type="match status" value="1"/>
</dbReference>
<dbReference type="Proteomes" id="UP000297948">
    <property type="component" value="Unassembled WGS sequence"/>
</dbReference>
<keyword evidence="2" id="KW-0012">Acyltransferase</keyword>
<organism evidence="4 5">
    <name type="scientific">Streptomyces palmae</name>
    <dbReference type="NCBI Taxonomy" id="1701085"/>
    <lineage>
        <taxon>Bacteria</taxon>
        <taxon>Bacillati</taxon>
        <taxon>Actinomycetota</taxon>
        <taxon>Actinomycetes</taxon>
        <taxon>Kitasatosporales</taxon>
        <taxon>Streptomycetaceae</taxon>
        <taxon>Streptomyces</taxon>
    </lineage>
</organism>
<dbReference type="PANTHER" id="PTHR43877:SF1">
    <property type="entry name" value="ACETYLTRANSFERASE"/>
    <property type="match status" value="1"/>
</dbReference>
<sequence length="169" mass="18772">MEIRSGRRSDAAQVAALHAESWRTAYEGIMPTSFLSGPLVEDRLELWLGRLDEPQPGAALFVAESSGGMAGFAYLMPRPDGRLLLDNLHAKPGRTGSGIGGRLLRHAFTWAAEEHPGKAIYLEVLRANTRAIAFYERHGALRTDERVCRFEQGFELPELEYTWPLVPAP</sequence>
<dbReference type="EMBL" id="SRID01000028">
    <property type="protein sequence ID" value="TGB16463.1"/>
    <property type="molecule type" value="Genomic_DNA"/>
</dbReference>
<dbReference type="GO" id="GO:0016747">
    <property type="term" value="F:acyltransferase activity, transferring groups other than amino-acyl groups"/>
    <property type="evidence" value="ECO:0007669"/>
    <property type="project" value="InterPro"/>
</dbReference>
<keyword evidence="1 4" id="KW-0808">Transferase</keyword>
<proteinExistence type="predicted"/>
<feature type="domain" description="N-acetyltransferase" evidence="3">
    <location>
        <begin position="1"/>
        <end position="169"/>
    </location>
</feature>
<evidence type="ECO:0000313" key="4">
    <source>
        <dbReference type="EMBL" id="TGB16463.1"/>
    </source>
</evidence>
<evidence type="ECO:0000256" key="1">
    <source>
        <dbReference type="ARBA" id="ARBA00022679"/>
    </source>
</evidence>
<dbReference type="CDD" id="cd04301">
    <property type="entry name" value="NAT_SF"/>
    <property type="match status" value="1"/>
</dbReference>
<comment type="caution">
    <text evidence="4">The sequence shown here is derived from an EMBL/GenBank/DDBJ whole genome shotgun (WGS) entry which is preliminary data.</text>
</comment>
<dbReference type="InterPro" id="IPR016181">
    <property type="entry name" value="Acyl_CoA_acyltransferase"/>
</dbReference>
<evidence type="ECO:0000313" key="5">
    <source>
        <dbReference type="Proteomes" id="UP000297948"/>
    </source>
</evidence>
<dbReference type="InterPro" id="IPR050832">
    <property type="entry name" value="Bact_Acetyltransf"/>
</dbReference>
<name>A0A4Z0HHN0_9ACTN</name>
<dbReference type="PROSITE" id="PS51186">
    <property type="entry name" value="GNAT"/>
    <property type="match status" value="1"/>
</dbReference>
<evidence type="ECO:0000256" key="2">
    <source>
        <dbReference type="ARBA" id="ARBA00023315"/>
    </source>
</evidence>
<dbReference type="AlphaFoldDB" id="A0A4Z0HHN0"/>
<dbReference type="RefSeq" id="WP_135337758.1">
    <property type="nucleotide sequence ID" value="NZ_JBHLTX010000036.1"/>
</dbReference>
<keyword evidence="5" id="KW-1185">Reference proteome</keyword>
<gene>
    <name evidence="4" type="ORF">E4099_05280</name>
</gene>
<dbReference type="PANTHER" id="PTHR43877">
    <property type="entry name" value="AMINOALKYLPHOSPHONATE N-ACETYLTRANSFERASE-RELATED-RELATED"/>
    <property type="match status" value="1"/>
</dbReference>
<dbReference type="SUPFAM" id="SSF55729">
    <property type="entry name" value="Acyl-CoA N-acyltransferases (Nat)"/>
    <property type="match status" value="1"/>
</dbReference>
<protein>
    <submittedName>
        <fullName evidence="4">N-acetyltransferase</fullName>
    </submittedName>
</protein>